<feature type="non-terminal residue" evidence="1">
    <location>
        <position position="1"/>
    </location>
</feature>
<sequence>QQTISGTSIVQELHYPPLIKLAEKNTYADIIHLNDWIDEVNAVRTYKFKCYQAGNPQAIYLRGMEKICLAGEKRFLLAKYVDGMLNLAFSVDDRGMVHNFTTLTREFSDQMDHMIATEMDQEHGEDAIVVYGNVQFGTSAMIFIWPLLSGQS</sequence>
<accession>A0ABC8JUV7</accession>
<dbReference type="PANTHER" id="PTHR33784">
    <property type="entry name" value="OS05G0482100 PROTEIN"/>
    <property type="match status" value="1"/>
</dbReference>
<reference evidence="1 2" key="1">
    <citation type="submission" date="2022-03" db="EMBL/GenBank/DDBJ databases">
        <authorList>
            <person name="Macdonald S."/>
            <person name="Ahmed S."/>
            <person name="Newling K."/>
        </authorList>
    </citation>
    <scope>NUCLEOTIDE SEQUENCE [LARGE SCALE GENOMIC DNA]</scope>
</reference>
<evidence type="ECO:0000313" key="1">
    <source>
        <dbReference type="EMBL" id="CAH8339227.1"/>
    </source>
</evidence>
<evidence type="ECO:0000313" key="2">
    <source>
        <dbReference type="Proteomes" id="UP001642260"/>
    </source>
</evidence>
<organism evidence="1 2">
    <name type="scientific">Eruca vesicaria subsp. sativa</name>
    <name type="common">Garden rocket</name>
    <name type="synonym">Eruca sativa</name>
    <dbReference type="NCBI Taxonomy" id="29727"/>
    <lineage>
        <taxon>Eukaryota</taxon>
        <taxon>Viridiplantae</taxon>
        <taxon>Streptophyta</taxon>
        <taxon>Embryophyta</taxon>
        <taxon>Tracheophyta</taxon>
        <taxon>Spermatophyta</taxon>
        <taxon>Magnoliopsida</taxon>
        <taxon>eudicotyledons</taxon>
        <taxon>Gunneridae</taxon>
        <taxon>Pentapetalae</taxon>
        <taxon>rosids</taxon>
        <taxon>malvids</taxon>
        <taxon>Brassicales</taxon>
        <taxon>Brassicaceae</taxon>
        <taxon>Brassiceae</taxon>
        <taxon>Eruca</taxon>
    </lineage>
</organism>
<comment type="caution">
    <text evidence="1">The sequence shown here is derived from an EMBL/GenBank/DDBJ whole genome shotgun (WGS) entry which is preliminary data.</text>
</comment>
<proteinExistence type="predicted"/>
<dbReference type="AlphaFoldDB" id="A0ABC8JUV7"/>
<keyword evidence="2" id="KW-1185">Reference proteome</keyword>
<dbReference type="EMBL" id="CAKOAT010141820">
    <property type="protein sequence ID" value="CAH8339227.1"/>
    <property type="molecule type" value="Genomic_DNA"/>
</dbReference>
<protein>
    <submittedName>
        <fullName evidence="1">Uncharacterized protein</fullName>
    </submittedName>
</protein>
<gene>
    <name evidence="1" type="ORF">ERUC_LOCUS15065</name>
</gene>
<dbReference type="InterPro" id="IPR040338">
    <property type="entry name" value="At1g67623-like"/>
</dbReference>
<dbReference type="Proteomes" id="UP001642260">
    <property type="component" value="Unassembled WGS sequence"/>
</dbReference>
<name>A0ABC8JUV7_ERUVS</name>
<dbReference type="PANTHER" id="PTHR33784:SF37">
    <property type="entry name" value="F-BOX DOMAIN-CONTAINING PROTEIN"/>
    <property type="match status" value="1"/>
</dbReference>